<dbReference type="RefSeq" id="YP_006987132.1">
    <property type="nucleotide sequence ID" value="NC_019401.1"/>
</dbReference>
<dbReference type="EMBL" id="JN882285">
    <property type="protein sequence ID" value="AFC21477.1"/>
    <property type="molecule type" value="Genomic_DNA"/>
</dbReference>
<dbReference type="Proteomes" id="UP000000457">
    <property type="component" value="Segment"/>
</dbReference>
<accession>K4F748</accession>
<keyword evidence="2" id="KW-1185">Reference proteome</keyword>
<evidence type="ECO:0000313" key="1">
    <source>
        <dbReference type="EMBL" id="AFC21477.1"/>
    </source>
</evidence>
<protein>
    <submittedName>
        <fullName evidence="1">Uncharacterized protein</fullName>
    </submittedName>
</protein>
<gene>
    <name evidence="1" type="ORF">GAP32_029</name>
</gene>
<proteinExistence type="predicted"/>
<evidence type="ECO:0000313" key="2">
    <source>
        <dbReference type="Proteomes" id="UP000000457"/>
    </source>
</evidence>
<dbReference type="KEGG" id="vg:13993767"/>
<name>K4F748_9CAUD</name>
<sequence length="63" mass="7205">MSRRFSYAAKADGGYQVLFEGTVIDNASTVKEARNKIAKIKRDAKHSNLVNKFFSYSKDFKQK</sequence>
<dbReference type="GeneID" id="13993767"/>
<organism evidence="1 2">
    <name type="scientific">Cronobacter phage vB_CsaM_GAP32</name>
    <dbReference type="NCBI Taxonomy" id="1141136"/>
    <lineage>
        <taxon>Viruses</taxon>
        <taxon>Duplodnaviria</taxon>
        <taxon>Heunggongvirae</taxon>
        <taxon>Uroviricota</taxon>
        <taxon>Caudoviricetes</taxon>
        <taxon>Mimasvirus</taxon>
        <taxon>Mimasvirus GAP32</taxon>
    </lineage>
</organism>
<reference evidence="1 2" key="1">
    <citation type="journal article" date="2014" name="Virology">
        <title>Supersize me: Cronobacter sakazakii phage GAP32.</title>
        <authorList>
            <person name="Abbasifar R."/>
            <person name="Griffiths M.W."/>
            <person name="Sabour P.M."/>
            <person name="Ackermann H.-W."/>
            <person name="Vandersteegen K."/>
            <person name="Lavigne R."/>
            <person name="Noben J.-P."/>
            <person name="Villa A.A."/>
            <person name="Abbasifar A."/>
            <person name="Nash J.H.E."/>
            <person name="Kropinski A.M."/>
        </authorList>
    </citation>
    <scope>NUCLEOTIDE SEQUENCE [LARGE SCALE GENOMIC DNA]</scope>
    <source>
        <strain evidence="1">GAP-32</strain>
    </source>
</reference>